<dbReference type="GO" id="GO:0005654">
    <property type="term" value="C:nucleoplasm"/>
    <property type="evidence" value="ECO:0007669"/>
    <property type="project" value="TreeGrafter"/>
</dbReference>
<dbReference type="KEGG" id="tng:GSTEN00014127G001"/>
<feature type="compositionally biased region" description="Basic residues" evidence="3">
    <location>
        <begin position="330"/>
        <end position="341"/>
    </location>
</feature>
<sequence length="359" mass="40591">MITPAFELSQDPEYLIITVRVPYTRTLTLPGRIVEDGRETAKFSIDDGDGERTGDAEEDDEEEFDWQVEQEVYQETPEEELGAMQMYGFGNKRSGVFARLQEELSDVTDVKNPEQTTAAERRKARLEAEASAFSPDHYLADLFEDDEIKGLLKFVPWWAKLSPSAENNGDAAVAFTDEEKEQLRKFSNRSYLLDKAARSQAWLSLLDILLAYCYEVRSTEGEHTVESPWTIRKLSGTLSWLETYGSLQDVLVSFGRRVLCYPLFRHFGLVSAAVGDATKILQSGKCLLVADSACWTFDRVFSENELCVHPQRPLRPAITASGSRGSSKFTHTHTHTHTHASKTWRITLPGECVRIPETH</sequence>
<feature type="compositionally biased region" description="Polar residues" evidence="3">
    <location>
        <begin position="320"/>
        <end position="329"/>
    </location>
</feature>
<comment type="similarity">
    <text evidence="1">Belongs to the SHQ1 family.</text>
</comment>
<dbReference type="InterPro" id="IPR007009">
    <property type="entry name" value="Shq1_C"/>
</dbReference>
<feature type="region of interest" description="Disordered" evidence="3">
    <location>
        <begin position="319"/>
        <end position="341"/>
    </location>
</feature>
<proteinExistence type="inferred from homology"/>
<name>Q4SR14_TETNG</name>
<dbReference type="PANTHER" id="PTHR12967">
    <property type="entry name" value="PROTEIN SHQ1 HOMOLOG"/>
    <property type="match status" value="1"/>
</dbReference>
<evidence type="ECO:0000256" key="1">
    <source>
        <dbReference type="ARBA" id="ARBA00005607"/>
    </source>
</evidence>
<dbReference type="Gene3D" id="2.60.40.790">
    <property type="match status" value="1"/>
</dbReference>
<evidence type="ECO:0000259" key="4">
    <source>
        <dbReference type="Pfam" id="PF04925"/>
    </source>
</evidence>
<accession>Q4SR14</accession>
<comment type="caution">
    <text evidence="5">The sequence shown here is derived from an EMBL/GenBank/DDBJ whole genome shotgun (WGS) entry which is preliminary data.</text>
</comment>
<gene>
    <name evidence="5" type="ORF">GSTENG00014127001</name>
</gene>
<dbReference type="PANTHER" id="PTHR12967:SF0">
    <property type="entry name" value="PROTEIN SHQ1 HOMOLOG"/>
    <property type="match status" value="1"/>
</dbReference>
<evidence type="ECO:0000256" key="2">
    <source>
        <dbReference type="ARBA" id="ARBA00013750"/>
    </source>
</evidence>
<dbReference type="AlphaFoldDB" id="Q4SR14"/>
<dbReference type="InterPro" id="IPR039742">
    <property type="entry name" value="Shq1"/>
</dbReference>
<evidence type="ECO:0000256" key="3">
    <source>
        <dbReference type="SAM" id="MobiDB-lite"/>
    </source>
</evidence>
<evidence type="ECO:0000313" key="5">
    <source>
        <dbReference type="EMBL" id="CAF96918.1"/>
    </source>
</evidence>
<feature type="domain" description="Shq1 C-terminal" evidence="4">
    <location>
        <begin position="166"/>
        <end position="289"/>
    </location>
</feature>
<protein>
    <recommendedName>
        <fullName evidence="2">Protein SHQ1 homolog</fullName>
    </recommendedName>
</protein>
<dbReference type="Pfam" id="PF04925">
    <property type="entry name" value="SHQ1"/>
    <property type="match status" value="1"/>
</dbReference>
<organism evidence="5">
    <name type="scientific">Tetraodon nigroviridis</name>
    <name type="common">Spotted green pufferfish</name>
    <name type="synonym">Chelonodon nigroviridis</name>
    <dbReference type="NCBI Taxonomy" id="99883"/>
    <lineage>
        <taxon>Eukaryota</taxon>
        <taxon>Metazoa</taxon>
        <taxon>Chordata</taxon>
        <taxon>Craniata</taxon>
        <taxon>Vertebrata</taxon>
        <taxon>Euteleostomi</taxon>
        <taxon>Actinopterygii</taxon>
        <taxon>Neopterygii</taxon>
        <taxon>Teleostei</taxon>
        <taxon>Neoteleostei</taxon>
        <taxon>Acanthomorphata</taxon>
        <taxon>Eupercaria</taxon>
        <taxon>Tetraodontiformes</taxon>
        <taxon>Tetradontoidea</taxon>
        <taxon>Tetraodontidae</taxon>
        <taxon>Tetraodon</taxon>
    </lineage>
</organism>
<dbReference type="InterPro" id="IPR008978">
    <property type="entry name" value="HSP20-like_chaperone"/>
</dbReference>
<dbReference type="EMBL" id="CAAE01014528">
    <property type="protein sequence ID" value="CAF96918.1"/>
    <property type="molecule type" value="Genomic_DNA"/>
</dbReference>
<reference evidence="5" key="1">
    <citation type="journal article" date="2004" name="Nature">
        <title>Genome duplication in the teleost fish Tetraodon nigroviridis reveals the early vertebrate proto-karyotype.</title>
        <authorList>
            <person name="Jaillon O."/>
            <person name="Aury J.-M."/>
            <person name="Brunet F."/>
            <person name="Petit J.-L."/>
            <person name="Stange-Thomann N."/>
            <person name="Mauceli E."/>
            <person name="Bouneau L."/>
            <person name="Fischer C."/>
            <person name="Ozouf-Costaz C."/>
            <person name="Bernot A."/>
            <person name="Nicaud S."/>
            <person name="Jaffe D."/>
            <person name="Fisher S."/>
            <person name="Lutfalla G."/>
            <person name="Dossat C."/>
            <person name="Segurens B."/>
            <person name="Dasilva C."/>
            <person name="Salanoubat M."/>
            <person name="Levy M."/>
            <person name="Boudet N."/>
            <person name="Castellano S."/>
            <person name="Anthouard V."/>
            <person name="Jubin C."/>
            <person name="Castelli V."/>
            <person name="Katinka M."/>
            <person name="Vacherie B."/>
            <person name="Biemont C."/>
            <person name="Skalli Z."/>
            <person name="Cattolico L."/>
            <person name="Poulain J."/>
            <person name="De Berardinis V."/>
            <person name="Cruaud C."/>
            <person name="Duprat S."/>
            <person name="Brottier P."/>
            <person name="Coutanceau J.-P."/>
            <person name="Gouzy J."/>
            <person name="Parra G."/>
            <person name="Lardier G."/>
            <person name="Chapple C."/>
            <person name="McKernan K.J."/>
            <person name="McEwan P."/>
            <person name="Bosak S."/>
            <person name="Kellis M."/>
            <person name="Volff J.-N."/>
            <person name="Guigo R."/>
            <person name="Zody M.C."/>
            <person name="Mesirov J."/>
            <person name="Lindblad-Toh K."/>
            <person name="Birren B."/>
            <person name="Nusbaum C."/>
            <person name="Kahn D."/>
            <person name="Robinson-Rechavi M."/>
            <person name="Laudet V."/>
            <person name="Schachter V."/>
            <person name="Quetier F."/>
            <person name="Saurin W."/>
            <person name="Scarpelli C."/>
            <person name="Wincker P."/>
            <person name="Lander E.S."/>
            <person name="Weissenbach J."/>
            <person name="Roest Crollius H."/>
        </authorList>
    </citation>
    <scope>NUCLEOTIDE SEQUENCE [LARGE SCALE GENOMIC DNA]</scope>
</reference>
<dbReference type="OrthoDB" id="73639at2759"/>
<reference evidence="5" key="2">
    <citation type="submission" date="2004-02" db="EMBL/GenBank/DDBJ databases">
        <authorList>
            <consortium name="Genoscope"/>
            <consortium name="Whitehead Institute Centre for Genome Research"/>
        </authorList>
    </citation>
    <scope>NUCLEOTIDE SEQUENCE</scope>
</reference>
<feature type="compositionally biased region" description="Basic and acidic residues" evidence="3">
    <location>
        <begin position="40"/>
        <end position="55"/>
    </location>
</feature>
<feature type="region of interest" description="Disordered" evidence="3">
    <location>
        <begin position="40"/>
        <end position="62"/>
    </location>
</feature>
<dbReference type="GO" id="GO:0005737">
    <property type="term" value="C:cytoplasm"/>
    <property type="evidence" value="ECO:0007669"/>
    <property type="project" value="TreeGrafter"/>
</dbReference>
<dbReference type="GO" id="GO:0051082">
    <property type="term" value="F:unfolded protein binding"/>
    <property type="evidence" value="ECO:0007669"/>
    <property type="project" value="TreeGrafter"/>
</dbReference>
<dbReference type="GO" id="GO:0000493">
    <property type="term" value="P:box H/ACA snoRNP assembly"/>
    <property type="evidence" value="ECO:0007669"/>
    <property type="project" value="InterPro"/>
</dbReference>